<dbReference type="PANTHER" id="PTHR11985">
    <property type="entry name" value="GLYCEROL-3-PHOSPHATE DEHYDROGENASE"/>
    <property type="match status" value="1"/>
</dbReference>
<evidence type="ECO:0000256" key="1">
    <source>
        <dbReference type="ARBA" id="ARBA00001974"/>
    </source>
</evidence>
<dbReference type="Gene3D" id="3.30.9.10">
    <property type="entry name" value="D-Amino Acid Oxidase, subunit A, domain 2"/>
    <property type="match status" value="1"/>
</dbReference>
<dbReference type="FunFam" id="3.30.9.10:FF:000001">
    <property type="entry name" value="Glycerol-3-phosphate dehydrogenase"/>
    <property type="match status" value="1"/>
</dbReference>
<comment type="cofactor">
    <cofactor evidence="1 13">
        <name>FAD</name>
        <dbReference type="ChEBI" id="CHEBI:57692"/>
    </cofactor>
</comment>
<dbReference type="InterPro" id="IPR036188">
    <property type="entry name" value="FAD/NAD-bd_sf"/>
</dbReference>
<keyword evidence="9" id="KW-0106">Calcium</keyword>
<name>A0A077WPA2_9FUNG</name>
<evidence type="ECO:0000256" key="6">
    <source>
        <dbReference type="ARBA" id="ARBA00022723"/>
    </source>
</evidence>
<keyword evidence="10" id="KW-0809">Transit peptide</keyword>
<evidence type="ECO:0000256" key="4">
    <source>
        <dbReference type="ARBA" id="ARBA00013029"/>
    </source>
</evidence>
<keyword evidence="11 13" id="KW-0560">Oxidoreductase</keyword>
<evidence type="ECO:0000259" key="15">
    <source>
        <dbReference type="Pfam" id="PF16901"/>
    </source>
</evidence>
<dbReference type="InterPro" id="IPR031656">
    <property type="entry name" value="DAO_C"/>
</dbReference>
<dbReference type="PROSITE" id="PS00978">
    <property type="entry name" value="FAD_G3PDH_2"/>
    <property type="match status" value="1"/>
</dbReference>
<keyword evidence="12" id="KW-0496">Mitochondrion</keyword>
<dbReference type="GO" id="GO:0006072">
    <property type="term" value="P:glycerol-3-phosphate metabolic process"/>
    <property type="evidence" value="ECO:0007669"/>
    <property type="project" value="UniProtKB-UniRule"/>
</dbReference>
<dbReference type="GO" id="GO:0046872">
    <property type="term" value="F:metal ion binding"/>
    <property type="evidence" value="ECO:0007669"/>
    <property type="project" value="UniProtKB-KW"/>
</dbReference>
<keyword evidence="6" id="KW-0479">Metal-binding</keyword>
<comment type="catalytic activity">
    <reaction evidence="13">
        <text>a quinone + sn-glycerol 3-phosphate = dihydroxyacetone phosphate + a quinol</text>
        <dbReference type="Rhea" id="RHEA:18977"/>
        <dbReference type="ChEBI" id="CHEBI:24646"/>
        <dbReference type="ChEBI" id="CHEBI:57597"/>
        <dbReference type="ChEBI" id="CHEBI:57642"/>
        <dbReference type="ChEBI" id="CHEBI:132124"/>
        <dbReference type="EC" id="1.1.5.3"/>
    </reaction>
</comment>
<dbReference type="Gene3D" id="1.10.8.870">
    <property type="entry name" value="Alpha-glycerophosphate oxidase, cap domain"/>
    <property type="match status" value="1"/>
</dbReference>
<dbReference type="OrthoDB" id="264015at2759"/>
<organism evidence="16">
    <name type="scientific">Lichtheimia ramosa</name>
    <dbReference type="NCBI Taxonomy" id="688394"/>
    <lineage>
        <taxon>Eukaryota</taxon>
        <taxon>Fungi</taxon>
        <taxon>Fungi incertae sedis</taxon>
        <taxon>Mucoromycota</taxon>
        <taxon>Mucoromycotina</taxon>
        <taxon>Mucoromycetes</taxon>
        <taxon>Mucorales</taxon>
        <taxon>Lichtheimiaceae</taxon>
        <taxon>Lichtheimia</taxon>
    </lineage>
</organism>
<evidence type="ECO:0000313" key="16">
    <source>
        <dbReference type="EMBL" id="CDS09416.1"/>
    </source>
</evidence>
<dbReference type="InterPro" id="IPR038299">
    <property type="entry name" value="DAO_C_sf"/>
</dbReference>
<dbReference type="InterPro" id="IPR006076">
    <property type="entry name" value="FAD-dep_OxRdtase"/>
</dbReference>
<keyword evidence="5 13" id="KW-0285">Flavoprotein</keyword>
<evidence type="ECO:0000256" key="9">
    <source>
        <dbReference type="ARBA" id="ARBA00022837"/>
    </source>
</evidence>
<dbReference type="EC" id="1.1.5.3" evidence="4 13"/>
<evidence type="ECO:0000256" key="3">
    <source>
        <dbReference type="ARBA" id="ARBA00007330"/>
    </source>
</evidence>
<keyword evidence="8" id="KW-0274">FAD</keyword>
<evidence type="ECO:0000256" key="12">
    <source>
        <dbReference type="ARBA" id="ARBA00023128"/>
    </source>
</evidence>
<dbReference type="Pfam" id="PF16901">
    <property type="entry name" value="DAO_C"/>
    <property type="match status" value="1"/>
</dbReference>
<proteinExistence type="inferred from homology"/>
<evidence type="ECO:0000259" key="14">
    <source>
        <dbReference type="Pfam" id="PF01266"/>
    </source>
</evidence>
<dbReference type="GO" id="GO:0005739">
    <property type="term" value="C:mitochondrion"/>
    <property type="evidence" value="ECO:0007669"/>
    <property type="project" value="UniProtKB-SubCell"/>
</dbReference>
<reference evidence="16" key="1">
    <citation type="journal article" date="2014" name="Genome Announc.">
        <title>De novo whole-genome sequence and genome annotation of Lichtheimia ramosa.</title>
        <authorList>
            <person name="Linde J."/>
            <person name="Schwartze V."/>
            <person name="Binder U."/>
            <person name="Lass-Florl C."/>
            <person name="Voigt K."/>
            <person name="Horn F."/>
        </authorList>
    </citation>
    <scope>NUCLEOTIDE SEQUENCE</scope>
    <source>
        <strain evidence="16">JMRC FSU:6197</strain>
    </source>
</reference>
<dbReference type="AlphaFoldDB" id="A0A077WPA2"/>
<evidence type="ECO:0000256" key="5">
    <source>
        <dbReference type="ARBA" id="ARBA00022630"/>
    </source>
</evidence>
<evidence type="ECO:0000256" key="13">
    <source>
        <dbReference type="RuleBase" id="RU361217"/>
    </source>
</evidence>
<comment type="subcellular location">
    <subcellularLocation>
        <location evidence="2">Mitochondrion</location>
    </subcellularLocation>
</comment>
<feature type="domain" description="FAD dependent oxidoreductase" evidence="14">
    <location>
        <begin position="83"/>
        <end position="448"/>
    </location>
</feature>
<dbReference type="GO" id="GO:0004368">
    <property type="term" value="F:glycerol-3-phosphate dehydrogenase (quinone) activity"/>
    <property type="evidence" value="ECO:0007669"/>
    <property type="project" value="UniProtKB-EC"/>
</dbReference>
<dbReference type="InterPro" id="IPR000447">
    <property type="entry name" value="G3P_DH_FAD-dep"/>
</dbReference>
<dbReference type="FunFam" id="1.10.8.870:FF:000001">
    <property type="entry name" value="Glycerol-3-phosphate dehydrogenase"/>
    <property type="match status" value="1"/>
</dbReference>
<feature type="domain" description="Alpha-glycerophosphate oxidase C-terminal" evidence="15">
    <location>
        <begin position="470"/>
        <end position="597"/>
    </location>
</feature>
<dbReference type="PANTHER" id="PTHR11985:SF15">
    <property type="entry name" value="GLYCEROL-3-PHOSPHATE DEHYDROGENASE, MITOCHONDRIAL"/>
    <property type="match status" value="1"/>
</dbReference>
<dbReference type="SUPFAM" id="SSF54373">
    <property type="entry name" value="FAD-linked reductases, C-terminal domain"/>
    <property type="match status" value="1"/>
</dbReference>
<evidence type="ECO:0000256" key="11">
    <source>
        <dbReference type="ARBA" id="ARBA00023002"/>
    </source>
</evidence>
<dbReference type="Gene3D" id="3.50.50.60">
    <property type="entry name" value="FAD/NAD(P)-binding domain"/>
    <property type="match status" value="1"/>
</dbReference>
<dbReference type="SUPFAM" id="SSF51905">
    <property type="entry name" value="FAD/NAD(P)-binding domain"/>
    <property type="match status" value="1"/>
</dbReference>
<sequence>MWRNLSRSQKLLTTVTATAAAGSAALYLNNDQRRPLPSMLLTRNQVAYAEAQQQDDDKPKTFWNTPSREEMIKRLDNEQEEYDLLIVGGGATGAGTAVDAATRGLKVALVERDDFASGTSSRSTKLVHGGVRYLQKAIMELDYEQYKLVVEALHERKIFLDIAPHLAGQLPIMLPVYKWWQIPYYWVGCKLYDLFAGREALESSYLLTRSKALDAFPMLKKDELVGALVYYDGHHNDARMNVALSMTAAYHGATVVNHCEVTELLKDEKGQVKGAKLKDNLTGKEWNVKAKGVINATGPFTDGLRKMDDKENLDIVAPSAGVHIILPNYYSPRNMGLLDPATSDGRVIFFLPWEGSTIAGTTDSPTEVTPNPMPKEDEVKWILDEVSHYLNKDVKVRRGDVLAAWSGIRPLVRDPHAKNTESLVRNHMIHVSDNKLLTIAGGKWTTYRAMAEETVDRAIQEYDLKPKNKCVTEKTLLVGSEGYSNTMFIRLIQEFGMDTEVAVHLANSYGDRAWMVGAIEDKTGMSYPSYGNRISPNYPYIESEVRYACRQEYACTAVDVLARRTRLAFLNAEAALQAVPRVVEIMAEELKWDKERQQKEKEQAAKFLVTMGLAESKA</sequence>
<accession>A0A077WPA2</accession>
<protein>
    <recommendedName>
        <fullName evidence="4 13">Glycerol-3-phosphate dehydrogenase</fullName>
        <ecNumber evidence="4 13">1.1.5.3</ecNumber>
    </recommendedName>
</protein>
<dbReference type="Pfam" id="PF01266">
    <property type="entry name" value="DAO"/>
    <property type="match status" value="1"/>
</dbReference>
<dbReference type="PRINTS" id="PR01001">
    <property type="entry name" value="FADG3PDH"/>
</dbReference>
<dbReference type="PROSITE" id="PS00977">
    <property type="entry name" value="FAD_G3PDH_1"/>
    <property type="match status" value="1"/>
</dbReference>
<evidence type="ECO:0000256" key="8">
    <source>
        <dbReference type="ARBA" id="ARBA00022827"/>
    </source>
</evidence>
<dbReference type="EMBL" id="LK023332">
    <property type="protein sequence ID" value="CDS09416.1"/>
    <property type="molecule type" value="Genomic_DNA"/>
</dbReference>
<evidence type="ECO:0000256" key="7">
    <source>
        <dbReference type="ARBA" id="ARBA00022737"/>
    </source>
</evidence>
<gene>
    <name evidence="16" type="ORF">LRAMOSA10776</name>
</gene>
<comment type="similarity">
    <text evidence="3 13">Belongs to the FAD-dependent glycerol-3-phosphate dehydrogenase family.</text>
</comment>
<evidence type="ECO:0000256" key="10">
    <source>
        <dbReference type="ARBA" id="ARBA00022946"/>
    </source>
</evidence>
<keyword evidence="7" id="KW-0677">Repeat</keyword>
<evidence type="ECO:0000256" key="2">
    <source>
        <dbReference type="ARBA" id="ARBA00004173"/>
    </source>
</evidence>